<dbReference type="KEGG" id="goe:100902600"/>
<dbReference type="InterPro" id="IPR016024">
    <property type="entry name" value="ARM-type_fold"/>
</dbReference>
<dbReference type="InterPro" id="IPR056843">
    <property type="entry name" value="THADA-like_TPR"/>
</dbReference>
<organism evidence="7 8">
    <name type="scientific">Galendromus occidentalis</name>
    <name type="common">western predatory mite</name>
    <dbReference type="NCBI Taxonomy" id="34638"/>
    <lineage>
        <taxon>Eukaryota</taxon>
        <taxon>Metazoa</taxon>
        <taxon>Ecdysozoa</taxon>
        <taxon>Arthropoda</taxon>
        <taxon>Chelicerata</taxon>
        <taxon>Arachnida</taxon>
        <taxon>Acari</taxon>
        <taxon>Parasitiformes</taxon>
        <taxon>Mesostigmata</taxon>
        <taxon>Gamasina</taxon>
        <taxon>Phytoseioidea</taxon>
        <taxon>Phytoseiidae</taxon>
        <taxon>Typhlodrominae</taxon>
        <taxon>Galendromus</taxon>
    </lineage>
</organism>
<dbReference type="GO" id="GO:0005829">
    <property type="term" value="C:cytosol"/>
    <property type="evidence" value="ECO:0007669"/>
    <property type="project" value="TreeGrafter"/>
</dbReference>
<dbReference type="PANTHER" id="PTHR14387">
    <property type="entry name" value="THADA/DEATH RECEPTOR INTERACTING PROTEIN"/>
    <property type="match status" value="1"/>
</dbReference>
<evidence type="ECO:0000259" key="5">
    <source>
        <dbReference type="Pfam" id="PF25150"/>
    </source>
</evidence>
<proteinExistence type="inferred from homology"/>
<evidence type="ECO:0000313" key="8">
    <source>
        <dbReference type="RefSeq" id="XP_028967699.1"/>
    </source>
</evidence>
<evidence type="ECO:0000313" key="7">
    <source>
        <dbReference type="Proteomes" id="UP000694867"/>
    </source>
</evidence>
<feature type="domain" description="tRNA (32-2'-O)-methyltransferase regulator THADA-like TPR repeats region" evidence="5">
    <location>
        <begin position="437"/>
        <end position="633"/>
    </location>
</feature>
<evidence type="ECO:0000259" key="6">
    <source>
        <dbReference type="Pfam" id="PF25151"/>
    </source>
</evidence>
<dbReference type="PANTHER" id="PTHR14387:SF7">
    <property type="entry name" value="THYROID ADENOMA-ASSOCIATED PROTEIN"/>
    <property type="match status" value="1"/>
</dbReference>
<evidence type="ECO:0000259" key="4">
    <source>
        <dbReference type="Pfam" id="PF10350"/>
    </source>
</evidence>
<dbReference type="GO" id="GO:0030488">
    <property type="term" value="P:tRNA methylation"/>
    <property type="evidence" value="ECO:0007669"/>
    <property type="project" value="TreeGrafter"/>
</dbReference>
<dbReference type="Proteomes" id="UP000694867">
    <property type="component" value="Unplaced"/>
</dbReference>
<dbReference type="Pfam" id="PF25150">
    <property type="entry name" value="TPR_Trm732"/>
    <property type="match status" value="1"/>
</dbReference>
<protein>
    <recommendedName>
        <fullName evidence="3">tRNA (32-2'-O)-methyltransferase regulator THADA</fullName>
    </recommendedName>
</protein>
<dbReference type="Pfam" id="PF25151">
    <property type="entry name" value="TPR_Trm732_C"/>
    <property type="match status" value="1"/>
</dbReference>
<dbReference type="InterPro" id="IPR051954">
    <property type="entry name" value="tRNA_methyltransferase_THADA"/>
</dbReference>
<evidence type="ECO:0000256" key="2">
    <source>
        <dbReference type="ARBA" id="ARBA00022694"/>
    </source>
</evidence>
<dbReference type="InterPro" id="IPR019442">
    <property type="entry name" value="THADA/TRM732_DUF2428"/>
</dbReference>
<dbReference type="Pfam" id="PF10350">
    <property type="entry name" value="DUF2428"/>
    <property type="match status" value="1"/>
</dbReference>
<feature type="domain" description="DUF2428" evidence="4">
    <location>
        <begin position="803"/>
        <end position="1058"/>
    </location>
</feature>
<keyword evidence="2" id="KW-0819">tRNA processing</keyword>
<accession>A0AAJ7SFI8</accession>
<evidence type="ECO:0000256" key="3">
    <source>
        <dbReference type="ARBA" id="ARBA00035698"/>
    </source>
</evidence>
<keyword evidence="7" id="KW-1185">Reference proteome</keyword>
<name>A0AAJ7SFI8_9ACAR</name>
<sequence>MRKTDRLPSGILRIPEDDVYHQQAATARASFFVDCQNVGQQVSCLHKTLSSVDHGEIIEFLCVVYLAASSSETAALRRAAFGALRNRSPDEVAPVLWRRMLFLMQKEPESMASVNELAILSAWHPHGLQALLLGEEKVFKYLKEAMDALNRQGVATDREDVFDKASKVVRCSTLLAKHGSRKELPPEFAREIKKALLCEIQTLPCRLACGISLPEILILQEDDPEEVYRSQIGDLREDPLAHVCFIAGMINVTPLNSQKINCREFYRELLCELSRLESLGEFHKKPPFALTCSRTVLQWTEKLLQFRDQVPELLHETHENLLTIASLNAEHFVDAVQHQGRALMELVFDALAETEDGRYAKFLESTFARVLEEPHHKKSKYAPLTMIAKHIKVGPYLNRNLIREIYETLSEKSMFPYVQDFLRDVGRAHLREKPPDWEDIWLTPFFEVFVEGRAPIIENLVPNLVKLYPSLSDIVLKKCDELPVNLLALKLLPLEKLLDHPSIMDDAQWSADEKMRLSLLQVLTDCPKSCEPLNPRIISHLEVFLKLNCSTQSQALRQAMFSSFKKLILRMHESPRYWKSREHPVYGEKAKDARFRKQKDFVIWMFNFCIGELRPGCNFFTRSTILMLLELLSPWMGDQWTRSKAATILQCIKDTYESNKTAVVKILATIPPDLLPYTGEAGNPDSSIREIASNQISFSPSSPDAWIERCVALTRSARPPDCVTAAYMLRVIASNSDALKKLKIISAVSRELSSQIEIAQNQGLVEASSSSPMYGALTCLRSLLNDLLAETVPIDLIPEYREIFESLIEQCAAIAKIASPLVTNASPEGQLQIDEHPELEEEFKEALLKGFGKNLEGADTVKACAVASQMLLLCCWRSHKEVSLTFGVLAVHLNRLTAQEILPVGKFQEMGAFFMDELCTVRHRGAFEQAYVGFSSLCTALWRSTIAGLNRFPSTWLRELVEKITDGAVSSTRRSAGLPFIVQAVVVSEPELNNGRALKQAMEALLPLAESKSTEVARVHALNVLRALYKDTRLGESIMAYVSRGMRAALEGFDHPVWGVRNSCTLLFSSLITRIFGVNRSKQDIERKNCLTGHIFFLRFPGLFDFLRRRMSDLAKTPLQHPGLFPILLLFGRLFPSIDECKLVAFIPLLEPCCSSPMISIRKTAAKAFAAIVPTGLHGSLVSIKMSRFLGVEPTRLPRNNLHGLLLQIEAVLDLPSCTDETKKTIRDKLALSEFFLASRCSVIATLYLQLLMRLGVRKPDLGSLRLTEFGAVSHTDLQRVIIHYKCELGDIKSTDVVTDHHKMGLLEWCLDNTLVLPAVMTDILLRTQVEHPHVAQLALDLATKHLEEAVGQELETFIRKLLVELPSVTIPTVAVSMFSCIAAHVARLSVDFAVSSIGVMHQYSAANQPPAMRSVAADLARKLMETHGRAIFEKSNSTGNFLMLCEGLMNLVMDNDVHVRNQIVVGISSISTESLKRDTALNSLLDLCVEMCREKEAFAKLLIKMALASEEAPLDVEFDEQPFEKGELNTFHDSLVIAESCCQAVLKLGIRDVDIDESRYRGLKSRLAAVDACELAFNRQLDADLVKLGQFYSAIAVRGEPPDAQDISPVSNVYFDRFRLRL</sequence>
<dbReference type="RefSeq" id="XP_028967699.1">
    <property type="nucleotide sequence ID" value="XM_029111866.1"/>
</dbReference>
<dbReference type="GeneID" id="100902600"/>
<gene>
    <name evidence="8" type="primary">LOC100902600</name>
</gene>
<comment type="similarity">
    <text evidence="1">Belongs to the THADA family.</text>
</comment>
<dbReference type="SUPFAM" id="SSF48371">
    <property type="entry name" value="ARM repeat"/>
    <property type="match status" value="2"/>
</dbReference>
<feature type="domain" description="tRNA (32-2'-O)-methyltransferase regulator THADA-like C-terminal TPR repeats region" evidence="6">
    <location>
        <begin position="1061"/>
        <end position="1211"/>
    </location>
</feature>
<dbReference type="InterPro" id="IPR056842">
    <property type="entry name" value="THADA-like_TPR_C"/>
</dbReference>
<evidence type="ECO:0000256" key="1">
    <source>
        <dbReference type="ARBA" id="ARBA00010409"/>
    </source>
</evidence>
<dbReference type="CTD" id="63892"/>
<reference evidence="8" key="1">
    <citation type="submission" date="2025-08" db="UniProtKB">
        <authorList>
            <consortium name="RefSeq"/>
        </authorList>
    </citation>
    <scope>IDENTIFICATION</scope>
</reference>